<dbReference type="WBParaSite" id="PSU_v2.g15186.t1">
    <property type="protein sequence ID" value="PSU_v2.g15186.t1"/>
    <property type="gene ID" value="PSU_v2.g15186"/>
</dbReference>
<dbReference type="SMART" id="SM00360">
    <property type="entry name" value="RRM"/>
    <property type="match status" value="1"/>
</dbReference>
<dbReference type="GO" id="GO:0005634">
    <property type="term" value="C:nucleus"/>
    <property type="evidence" value="ECO:0007669"/>
    <property type="project" value="TreeGrafter"/>
</dbReference>
<dbReference type="PROSITE" id="PS50102">
    <property type="entry name" value="RRM"/>
    <property type="match status" value="1"/>
</dbReference>
<dbReference type="PANTHER" id="PTHR48025:SF1">
    <property type="entry name" value="RRM DOMAIN-CONTAINING PROTEIN"/>
    <property type="match status" value="1"/>
</dbReference>
<dbReference type="GO" id="GO:0010629">
    <property type="term" value="P:negative regulation of gene expression"/>
    <property type="evidence" value="ECO:0007669"/>
    <property type="project" value="UniProtKB-ARBA"/>
</dbReference>
<keyword evidence="6" id="KW-1185">Reference proteome</keyword>
<dbReference type="SUPFAM" id="SSF54928">
    <property type="entry name" value="RNA-binding domain, RBD"/>
    <property type="match status" value="1"/>
</dbReference>
<dbReference type="PANTHER" id="PTHR48025">
    <property type="entry name" value="OS02G0815200 PROTEIN"/>
    <property type="match status" value="1"/>
</dbReference>
<dbReference type="FunFam" id="3.30.70.330:FF:000383">
    <property type="entry name" value="Sex lethal, isoform D"/>
    <property type="match status" value="1"/>
</dbReference>
<protein>
    <submittedName>
        <fullName evidence="7">RRM domain-containing protein</fullName>
    </submittedName>
</protein>
<sequence length="326" mass="35502">MDMRAFNVGCTKPLVVKLADTTKDKETKNRSDGQSPNGGDILQQLLQGNGLLPTTPQMPHHLPTQLNTLGALLQNPSVAALLGTAPALLQQQQQQQQQQQILQQQQQYLELIKQQQQQNQPQAIFDPNSNQFFIPGAQQSLVSYQQMVTPQTSILQQVAAFNSLSTPTIATAAMSQNIIEQNNLGLMQRSLPIISTGLVDHTALAAAAAASNSNNNSSANTSKGPEGCNLFIYHLPQEFGDEELRSLFSHFGPVISAKVFIDKQTNLSKCFGFVSFDNALNAQKAIRGMNGFQIGAKRLKVQLKRNGEKPYDLPGSKSRCESTAST</sequence>
<evidence type="ECO:0000259" key="5">
    <source>
        <dbReference type="PROSITE" id="PS50102"/>
    </source>
</evidence>
<organism evidence="6 7">
    <name type="scientific">Panagrolaimus superbus</name>
    <dbReference type="NCBI Taxonomy" id="310955"/>
    <lineage>
        <taxon>Eukaryota</taxon>
        <taxon>Metazoa</taxon>
        <taxon>Ecdysozoa</taxon>
        <taxon>Nematoda</taxon>
        <taxon>Chromadorea</taxon>
        <taxon>Rhabditida</taxon>
        <taxon>Tylenchina</taxon>
        <taxon>Panagrolaimomorpha</taxon>
        <taxon>Panagrolaimoidea</taxon>
        <taxon>Panagrolaimidae</taxon>
        <taxon>Panagrolaimus</taxon>
    </lineage>
</organism>
<dbReference type="InterPro" id="IPR050502">
    <property type="entry name" value="Euk_RNA-bind_prot"/>
</dbReference>
<evidence type="ECO:0000256" key="2">
    <source>
        <dbReference type="ARBA" id="ARBA00022884"/>
    </source>
</evidence>
<dbReference type="GO" id="GO:0005737">
    <property type="term" value="C:cytoplasm"/>
    <property type="evidence" value="ECO:0007669"/>
    <property type="project" value="UniProtKB-ARBA"/>
</dbReference>
<dbReference type="CDD" id="cd12362">
    <property type="entry name" value="RRM3_CELF1-6"/>
    <property type="match status" value="1"/>
</dbReference>
<dbReference type="AlphaFoldDB" id="A0A914Y7D3"/>
<evidence type="ECO:0000313" key="6">
    <source>
        <dbReference type="Proteomes" id="UP000887577"/>
    </source>
</evidence>
<feature type="compositionally biased region" description="Basic and acidic residues" evidence="4">
    <location>
        <begin position="21"/>
        <end position="31"/>
    </location>
</feature>
<evidence type="ECO:0000256" key="3">
    <source>
        <dbReference type="PROSITE-ProRule" id="PRU00176"/>
    </source>
</evidence>
<dbReference type="InterPro" id="IPR012677">
    <property type="entry name" value="Nucleotide-bd_a/b_plait_sf"/>
</dbReference>
<dbReference type="InterPro" id="IPR000504">
    <property type="entry name" value="RRM_dom"/>
</dbReference>
<feature type="domain" description="RRM" evidence="5">
    <location>
        <begin position="228"/>
        <end position="306"/>
    </location>
</feature>
<reference evidence="7" key="1">
    <citation type="submission" date="2022-11" db="UniProtKB">
        <authorList>
            <consortium name="WormBaseParasite"/>
        </authorList>
    </citation>
    <scope>IDENTIFICATION</scope>
</reference>
<name>A0A914Y7D3_9BILA</name>
<evidence type="ECO:0000313" key="7">
    <source>
        <dbReference type="WBParaSite" id="PSU_v2.g15186.t1"/>
    </source>
</evidence>
<dbReference type="GO" id="GO:0009967">
    <property type="term" value="P:positive regulation of signal transduction"/>
    <property type="evidence" value="ECO:0007669"/>
    <property type="project" value="UniProtKB-ARBA"/>
</dbReference>
<evidence type="ECO:0000256" key="4">
    <source>
        <dbReference type="SAM" id="MobiDB-lite"/>
    </source>
</evidence>
<dbReference type="GO" id="GO:0003729">
    <property type="term" value="F:mRNA binding"/>
    <property type="evidence" value="ECO:0007669"/>
    <property type="project" value="TreeGrafter"/>
</dbReference>
<dbReference type="Pfam" id="PF00076">
    <property type="entry name" value="RRM_1"/>
    <property type="match status" value="1"/>
</dbReference>
<dbReference type="Proteomes" id="UP000887577">
    <property type="component" value="Unplaced"/>
</dbReference>
<dbReference type="Gene3D" id="3.30.70.330">
    <property type="match status" value="1"/>
</dbReference>
<keyword evidence="1" id="KW-0677">Repeat</keyword>
<keyword evidence="2 3" id="KW-0694">RNA-binding</keyword>
<evidence type="ECO:0000256" key="1">
    <source>
        <dbReference type="ARBA" id="ARBA00022737"/>
    </source>
</evidence>
<accession>A0A914Y7D3</accession>
<feature type="region of interest" description="Disordered" evidence="4">
    <location>
        <begin position="21"/>
        <end position="42"/>
    </location>
</feature>
<proteinExistence type="predicted"/>
<dbReference type="InterPro" id="IPR035979">
    <property type="entry name" value="RBD_domain_sf"/>
</dbReference>
<feature type="region of interest" description="Disordered" evidence="4">
    <location>
        <begin position="307"/>
        <end position="326"/>
    </location>
</feature>